<evidence type="ECO:0000313" key="3">
    <source>
        <dbReference type="Proteomes" id="UP000285575"/>
    </source>
</evidence>
<gene>
    <name evidence="2" type="ORF">EOE66_02865</name>
</gene>
<proteinExistence type="predicted"/>
<dbReference type="AlphaFoldDB" id="A0A437RRU4"/>
<keyword evidence="1" id="KW-0175">Coiled coil</keyword>
<keyword evidence="3" id="KW-1185">Reference proteome</keyword>
<evidence type="ECO:0000256" key="1">
    <source>
        <dbReference type="SAM" id="Coils"/>
    </source>
</evidence>
<sequence>MSNRGRKPSPEPAAHTDMLHRENLAADSAALTEVSQRSLEVSRRFGDGTPYDRARIVGQARFFMAASAEAMLELGKCLIQIKENEPYGDFTQIVTEQLGIGARSAQRMMNAAVKYLSPALAAKATTLSLLGKAKLFDLMDEADEDLAELAEGGTLAGIELDEMKTMSVRELRAALAEARKKLDAKDKVIQSKSAKLDKLEEEAATRRDATMEEAEAAQVEELRFLTLSAEECLLRLLASVDEVINAPATEAAEKCARHSLDYLVQRVVDGCMARGITVDLAERVSPIWAKPLEDAAAAPRRGRKGG</sequence>
<dbReference type="OrthoDB" id="8895840at2"/>
<protein>
    <submittedName>
        <fullName evidence="2">DUF3102 domain-containing protein</fullName>
    </submittedName>
</protein>
<dbReference type="Proteomes" id="UP000285575">
    <property type="component" value="Unassembled WGS sequence"/>
</dbReference>
<dbReference type="EMBL" id="SACR01000001">
    <property type="protein sequence ID" value="RVU49526.1"/>
    <property type="molecule type" value="Genomic_DNA"/>
</dbReference>
<comment type="caution">
    <text evidence="2">The sequence shown here is derived from an EMBL/GenBank/DDBJ whole genome shotgun (WGS) entry which is preliminary data.</text>
</comment>
<evidence type="ECO:0000313" key="2">
    <source>
        <dbReference type="EMBL" id="RVU49526.1"/>
    </source>
</evidence>
<reference evidence="2 3" key="1">
    <citation type="submission" date="2019-01" db="EMBL/GenBank/DDBJ databases">
        <authorList>
            <person name="Chen W.-M."/>
        </authorList>
    </citation>
    <scope>NUCLEOTIDE SEQUENCE [LARGE SCALE GENOMIC DNA]</scope>
    <source>
        <strain evidence="2 3">KYPY4</strain>
    </source>
</reference>
<accession>A0A437RRU4</accession>
<name>A0A437RRU4_9BURK</name>
<feature type="coiled-coil region" evidence="1">
    <location>
        <begin position="168"/>
        <end position="209"/>
    </location>
</feature>
<dbReference type="RefSeq" id="WP_128227162.1">
    <property type="nucleotide sequence ID" value="NZ_SACR01000001.1"/>
</dbReference>
<organism evidence="2 3">
    <name type="scientific">Rubrivivax rivuli</name>
    <dbReference type="NCBI Taxonomy" id="1862385"/>
    <lineage>
        <taxon>Bacteria</taxon>
        <taxon>Pseudomonadati</taxon>
        <taxon>Pseudomonadota</taxon>
        <taxon>Betaproteobacteria</taxon>
        <taxon>Burkholderiales</taxon>
        <taxon>Sphaerotilaceae</taxon>
        <taxon>Rubrivivax</taxon>
    </lineage>
</organism>